<protein>
    <submittedName>
        <fullName evidence="6">ABC transporter permease</fullName>
    </submittedName>
</protein>
<organism evidence="6 7">
    <name type="scientific">Mariniplasma anaerobium</name>
    <dbReference type="NCBI Taxonomy" id="2735436"/>
    <lineage>
        <taxon>Bacteria</taxon>
        <taxon>Bacillati</taxon>
        <taxon>Mycoplasmatota</taxon>
        <taxon>Mollicutes</taxon>
        <taxon>Acholeplasmatales</taxon>
        <taxon>Acholeplasmataceae</taxon>
        <taxon>Mariniplasma</taxon>
    </lineage>
</organism>
<feature type="domain" description="ABC-2 type transporter transmembrane" evidence="5">
    <location>
        <begin position="3"/>
        <end position="227"/>
    </location>
</feature>
<sequence>MYEFTSLVKRHMLKFLRDRTAVFFSFLSVIILLVLYFLFIGENFVSELRNPLYANLIDPGLIDYIKISNMMGGILVINTISLSLGIMGNVINDLEQRSLDAYLVTPVKRYKIIFSYYVAAIIVTAFFTIVMWGFTIIYLGILSGYWFPISTIFYTTILLIFFTFISSSLMIYLVTLLKSVSAFGALSGILGTVIGFTCGIYMPLVILSPAIQSAASALPFTHMTILLKNALLKEPMSLLTASLGTEDAVNQMKPYFGMNEIGLFGADVNMFWLMLGSSVIAGILLYLGYRNMSRKIKQ</sequence>
<gene>
    <name evidence="6" type="ORF">MPAN_015120</name>
</gene>
<evidence type="ECO:0000256" key="4">
    <source>
        <dbReference type="ARBA" id="ARBA00023136"/>
    </source>
</evidence>
<dbReference type="Proteomes" id="UP000620133">
    <property type="component" value="Chromosome"/>
</dbReference>
<reference evidence="6" key="1">
    <citation type="submission" date="2021-01" db="EMBL/GenBank/DDBJ databases">
        <title>Draft genome sequence of Acholeplasmataceae bacterium strain Mahy22.</title>
        <authorList>
            <person name="Watanabe M."/>
            <person name="Kojima H."/>
            <person name="Fukui M."/>
        </authorList>
    </citation>
    <scope>NUCLEOTIDE SEQUENCE</scope>
    <source>
        <strain evidence="6">Mahy22</strain>
    </source>
</reference>
<dbReference type="AlphaFoldDB" id="A0A7U9TIA5"/>
<dbReference type="GO" id="GO:0140359">
    <property type="term" value="F:ABC-type transporter activity"/>
    <property type="evidence" value="ECO:0007669"/>
    <property type="project" value="InterPro"/>
</dbReference>
<keyword evidence="7" id="KW-1185">Reference proteome</keyword>
<keyword evidence="3" id="KW-1133">Transmembrane helix</keyword>
<evidence type="ECO:0000256" key="3">
    <source>
        <dbReference type="ARBA" id="ARBA00022989"/>
    </source>
</evidence>
<dbReference type="InterPro" id="IPR051784">
    <property type="entry name" value="Nod_factor_ABC_transporter"/>
</dbReference>
<accession>A0A7U9TIA5</accession>
<proteinExistence type="predicted"/>
<keyword evidence="4" id="KW-0472">Membrane</keyword>
<dbReference type="PANTHER" id="PTHR43229:SF2">
    <property type="entry name" value="NODULATION PROTEIN J"/>
    <property type="match status" value="1"/>
</dbReference>
<name>A0A7U9TIA5_9MOLU</name>
<evidence type="ECO:0000313" key="7">
    <source>
        <dbReference type="Proteomes" id="UP000620133"/>
    </source>
</evidence>
<dbReference type="PANTHER" id="PTHR43229">
    <property type="entry name" value="NODULATION PROTEIN J"/>
    <property type="match status" value="1"/>
</dbReference>
<dbReference type="KEGG" id="manr:MPAN_015120"/>
<evidence type="ECO:0000256" key="2">
    <source>
        <dbReference type="ARBA" id="ARBA00022692"/>
    </source>
</evidence>
<evidence type="ECO:0000313" key="6">
    <source>
        <dbReference type="EMBL" id="BCR36619.1"/>
    </source>
</evidence>
<keyword evidence="2" id="KW-0812">Transmembrane</keyword>
<dbReference type="GO" id="GO:0016020">
    <property type="term" value="C:membrane"/>
    <property type="evidence" value="ECO:0007669"/>
    <property type="project" value="UniProtKB-SubCell"/>
</dbReference>
<evidence type="ECO:0000256" key="1">
    <source>
        <dbReference type="ARBA" id="ARBA00004141"/>
    </source>
</evidence>
<dbReference type="RefSeq" id="WP_176239265.1">
    <property type="nucleotide sequence ID" value="NZ_AP024412.1"/>
</dbReference>
<dbReference type="Pfam" id="PF01061">
    <property type="entry name" value="ABC2_membrane"/>
    <property type="match status" value="1"/>
</dbReference>
<dbReference type="EMBL" id="AP024412">
    <property type="protein sequence ID" value="BCR36619.1"/>
    <property type="molecule type" value="Genomic_DNA"/>
</dbReference>
<evidence type="ECO:0000259" key="5">
    <source>
        <dbReference type="Pfam" id="PF01061"/>
    </source>
</evidence>
<dbReference type="InterPro" id="IPR013525">
    <property type="entry name" value="ABC2_TM"/>
</dbReference>
<comment type="subcellular location">
    <subcellularLocation>
        <location evidence="1">Membrane</location>
        <topology evidence="1">Multi-pass membrane protein</topology>
    </subcellularLocation>
</comment>